<evidence type="ECO:0000313" key="1">
    <source>
        <dbReference type="EMBL" id="KAK1383521.1"/>
    </source>
</evidence>
<dbReference type="PANTHER" id="PTHR27003">
    <property type="entry name" value="OS07G0166700 PROTEIN"/>
    <property type="match status" value="1"/>
</dbReference>
<dbReference type="AlphaFoldDB" id="A0AAD8MSB3"/>
<dbReference type="SUPFAM" id="SSF56112">
    <property type="entry name" value="Protein kinase-like (PK-like)"/>
    <property type="match status" value="1"/>
</dbReference>
<reference evidence="1" key="2">
    <citation type="submission" date="2023-05" db="EMBL/GenBank/DDBJ databases">
        <authorList>
            <person name="Schelkunov M.I."/>
        </authorList>
    </citation>
    <scope>NUCLEOTIDE SEQUENCE</scope>
    <source>
        <strain evidence="1">Hsosn_3</strain>
        <tissue evidence="1">Leaf</tissue>
    </source>
</reference>
<name>A0AAD8MSB3_9APIA</name>
<dbReference type="EMBL" id="JAUIZM010000005">
    <property type="protein sequence ID" value="KAK1383521.1"/>
    <property type="molecule type" value="Genomic_DNA"/>
</dbReference>
<reference evidence="1" key="1">
    <citation type="submission" date="2023-02" db="EMBL/GenBank/DDBJ databases">
        <title>Genome of toxic invasive species Heracleum sosnowskyi carries increased number of genes despite the absence of recent whole-genome duplications.</title>
        <authorList>
            <person name="Schelkunov M."/>
            <person name="Shtratnikova V."/>
            <person name="Makarenko M."/>
            <person name="Klepikova A."/>
            <person name="Omelchenko D."/>
            <person name="Novikova G."/>
            <person name="Obukhova E."/>
            <person name="Bogdanov V."/>
            <person name="Penin A."/>
            <person name="Logacheva M."/>
        </authorList>
    </citation>
    <scope>NUCLEOTIDE SEQUENCE</scope>
    <source>
        <strain evidence="1">Hsosn_3</strain>
        <tissue evidence="1">Leaf</tissue>
    </source>
</reference>
<gene>
    <name evidence="1" type="ORF">POM88_021256</name>
</gene>
<dbReference type="InterPro" id="IPR045272">
    <property type="entry name" value="ANXUR1/2-like"/>
</dbReference>
<dbReference type="GO" id="GO:0009506">
    <property type="term" value="C:plasmodesma"/>
    <property type="evidence" value="ECO:0007669"/>
    <property type="project" value="TreeGrafter"/>
</dbReference>
<sequence length="379" mass="43135">MADVVAKLEFAMDLQKRTQSSVDCVLSIDTKTVLDNQENYDPVRVVENLEDDIGLVLCNQEDSTGGTVKIQKNITSSKKKDKGMLKLVARMVSKAILVASRGKKNLARLNIDNGISSSLNPTNMEPYRRTLYIESSSSLIGFSSKETQIAHISFLKIQDATNYFHAGRVLTYCHQGTLFKGYIDFQEELAPPTNFWETWAYMSPEQSAMGPLTTKSDVYSMGVVLLNVLFDWRQIIMTLAHLNNTHVSLSAWIKRNIKDRTLLLFMHPYLAGKVASECFVEILDIAFCCLMEARYDRPKMKQVVKRLESAFELQKNHNWGSFADEVYELESALQIQLQTNQNWSVDLDDNAHIGMTWSLNDDVRMSIPNFDFDSIEIVR</sequence>
<dbReference type="Gene3D" id="1.10.510.10">
    <property type="entry name" value="Transferase(Phosphotransferase) domain 1"/>
    <property type="match status" value="1"/>
</dbReference>
<protein>
    <recommendedName>
        <fullName evidence="3">Protein kinase domain-containing protein</fullName>
    </recommendedName>
</protein>
<evidence type="ECO:0000313" key="2">
    <source>
        <dbReference type="Proteomes" id="UP001237642"/>
    </source>
</evidence>
<proteinExistence type="predicted"/>
<evidence type="ECO:0008006" key="3">
    <source>
        <dbReference type="Google" id="ProtNLM"/>
    </source>
</evidence>
<comment type="caution">
    <text evidence="1">The sequence shown here is derived from an EMBL/GenBank/DDBJ whole genome shotgun (WGS) entry which is preliminary data.</text>
</comment>
<dbReference type="PANTHER" id="PTHR27003:SF460">
    <property type="entry name" value="RECEPTOR-LIKE PROTEIN KINASE FERONIA"/>
    <property type="match status" value="1"/>
</dbReference>
<dbReference type="InterPro" id="IPR011009">
    <property type="entry name" value="Kinase-like_dom_sf"/>
</dbReference>
<organism evidence="1 2">
    <name type="scientific">Heracleum sosnowskyi</name>
    <dbReference type="NCBI Taxonomy" id="360622"/>
    <lineage>
        <taxon>Eukaryota</taxon>
        <taxon>Viridiplantae</taxon>
        <taxon>Streptophyta</taxon>
        <taxon>Embryophyta</taxon>
        <taxon>Tracheophyta</taxon>
        <taxon>Spermatophyta</taxon>
        <taxon>Magnoliopsida</taxon>
        <taxon>eudicotyledons</taxon>
        <taxon>Gunneridae</taxon>
        <taxon>Pentapetalae</taxon>
        <taxon>asterids</taxon>
        <taxon>campanulids</taxon>
        <taxon>Apiales</taxon>
        <taxon>Apiaceae</taxon>
        <taxon>Apioideae</taxon>
        <taxon>apioid superclade</taxon>
        <taxon>Tordylieae</taxon>
        <taxon>Tordyliinae</taxon>
        <taxon>Heracleum</taxon>
    </lineage>
</organism>
<accession>A0AAD8MSB3</accession>
<keyword evidence="2" id="KW-1185">Reference proteome</keyword>
<dbReference type="GO" id="GO:0005886">
    <property type="term" value="C:plasma membrane"/>
    <property type="evidence" value="ECO:0007669"/>
    <property type="project" value="TreeGrafter"/>
</dbReference>
<dbReference type="Proteomes" id="UP001237642">
    <property type="component" value="Unassembled WGS sequence"/>
</dbReference>
<dbReference type="GO" id="GO:0004714">
    <property type="term" value="F:transmembrane receptor protein tyrosine kinase activity"/>
    <property type="evidence" value="ECO:0007669"/>
    <property type="project" value="InterPro"/>
</dbReference>